<dbReference type="OrthoDB" id="9769888at2"/>
<dbReference type="Pfam" id="PF02668">
    <property type="entry name" value="TauD"/>
    <property type="match status" value="1"/>
</dbReference>
<evidence type="ECO:0000256" key="2">
    <source>
        <dbReference type="ARBA" id="ARBA00023002"/>
    </source>
</evidence>
<dbReference type="EMBL" id="SOAU01000001">
    <property type="protein sequence ID" value="TDT15945.1"/>
    <property type="molecule type" value="Genomic_DNA"/>
</dbReference>
<dbReference type="PANTHER" id="PTHR10696:SF56">
    <property type="entry name" value="TAUD_TFDA-LIKE DOMAIN-CONTAINING PROTEIN"/>
    <property type="match status" value="1"/>
</dbReference>
<accession>A0A4R7HXZ0</accession>
<dbReference type="RefSeq" id="WP_133868357.1">
    <property type="nucleotide sequence ID" value="NZ_SOAU01000001.1"/>
</dbReference>
<dbReference type="InterPro" id="IPR042098">
    <property type="entry name" value="TauD-like_sf"/>
</dbReference>
<evidence type="ECO:0000313" key="5">
    <source>
        <dbReference type="EMBL" id="TDT15945.1"/>
    </source>
</evidence>
<gene>
    <name evidence="5" type="ORF">BDK89_1526</name>
</gene>
<dbReference type="PANTHER" id="PTHR10696">
    <property type="entry name" value="GAMMA-BUTYROBETAINE HYDROXYLASE-RELATED"/>
    <property type="match status" value="1"/>
</dbReference>
<keyword evidence="2" id="KW-0560">Oxidoreductase</keyword>
<sequence length="350" mass="39048">MSDIVATRPTPIEPRFWTGTPALDRASYEVDARHFDPTTLTDPASDFAATMRATYERVGLVHAVGTGITDHVAMRLVAKHVLDAEMPYRAGANPRGSIAPNVYEIGAPLSAWLHYHHEMAYVGTSTSAIAFTCRAALPGRGATFVADNVRATEAILETELGRKLAELGVCYRRDLTDREAFTGREPIGVYNHWQQSLETDDPEEAAQRAHDQGLSTDWGPDRLLRTRYYTSAFEYTPSVDRNLLYCSVADHYLWFDAWPLVEQLPPGQRPLWMTFGDDSDFTADELRTFVDVYDRFGTPIDWRVGDVAVIDNYRFAHGRPAIHLGPGEERELGVVLGGSFDRVGAVPGKW</sequence>
<dbReference type="AlphaFoldDB" id="A0A4R7HXZ0"/>
<evidence type="ECO:0000313" key="6">
    <source>
        <dbReference type="Proteomes" id="UP000294558"/>
    </source>
</evidence>
<keyword evidence="6" id="KW-1185">Reference proteome</keyword>
<comment type="caution">
    <text evidence="5">The sequence shown here is derived from an EMBL/GenBank/DDBJ whole genome shotgun (WGS) entry which is preliminary data.</text>
</comment>
<dbReference type="InterPro" id="IPR050411">
    <property type="entry name" value="AlphaKG_dependent_hydroxylases"/>
</dbReference>
<feature type="domain" description="TauD/TfdA-like" evidence="4">
    <location>
        <begin position="85"/>
        <end position="332"/>
    </location>
</feature>
<evidence type="ECO:0000256" key="1">
    <source>
        <dbReference type="ARBA" id="ARBA00001954"/>
    </source>
</evidence>
<protein>
    <submittedName>
        <fullName evidence="5">TfdA family taurine catabolism dioxygenase TauD</fullName>
    </submittedName>
</protein>
<dbReference type="Gene3D" id="3.60.130.10">
    <property type="entry name" value="Clavaminate synthase-like"/>
    <property type="match status" value="1"/>
</dbReference>
<organism evidence="5 6">
    <name type="scientific">Ilumatobacter fluminis</name>
    <dbReference type="NCBI Taxonomy" id="467091"/>
    <lineage>
        <taxon>Bacteria</taxon>
        <taxon>Bacillati</taxon>
        <taxon>Actinomycetota</taxon>
        <taxon>Acidimicrobiia</taxon>
        <taxon>Acidimicrobiales</taxon>
        <taxon>Ilumatobacteraceae</taxon>
        <taxon>Ilumatobacter</taxon>
    </lineage>
</organism>
<keyword evidence="5" id="KW-0223">Dioxygenase</keyword>
<comment type="cofactor">
    <cofactor evidence="1">
        <name>Fe(2+)</name>
        <dbReference type="ChEBI" id="CHEBI:29033"/>
    </cofactor>
</comment>
<proteinExistence type="predicted"/>
<name>A0A4R7HXZ0_9ACTN</name>
<dbReference type="SUPFAM" id="SSF51197">
    <property type="entry name" value="Clavaminate synthase-like"/>
    <property type="match status" value="1"/>
</dbReference>
<reference evidence="5 6" key="1">
    <citation type="submission" date="2019-03" db="EMBL/GenBank/DDBJ databases">
        <title>Sequencing the genomes of 1000 actinobacteria strains.</title>
        <authorList>
            <person name="Klenk H.-P."/>
        </authorList>
    </citation>
    <scope>NUCLEOTIDE SEQUENCE [LARGE SCALE GENOMIC DNA]</scope>
    <source>
        <strain evidence="5 6">DSM 18936</strain>
    </source>
</reference>
<dbReference type="InterPro" id="IPR003819">
    <property type="entry name" value="TauD/TfdA-like"/>
</dbReference>
<dbReference type="GO" id="GO:0051213">
    <property type="term" value="F:dioxygenase activity"/>
    <property type="evidence" value="ECO:0007669"/>
    <property type="project" value="UniProtKB-KW"/>
</dbReference>
<evidence type="ECO:0000256" key="3">
    <source>
        <dbReference type="ARBA" id="ARBA00023194"/>
    </source>
</evidence>
<evidence type="ECO:0000259" key="4">
    <source>
        <dbReference type="Pfam" id="PF02668"/>
    </source>
</evidence>
<keyword evidence="3" id="KW-0045">Antibiotic biosynthesis</keyword>
<dbReference type="GO" id="GO:0017000">
    <property type="term" value="P:antibiotic biosynthetic process"/>
    <property type="evidence" value="ECO:0007669"/>
    <property type="project" value="UniProtKB-KW"/>
</dbReference>
<dbReference type="Proteomes" id="UP000294558">
    <property type="component" value="Unassembled WGS sequence"/>
</dbReference>